<dbReference type="InterPro" id="IPR006162">
    <property type="entry name" value="Ppantetheine_attach_site"/>
</dbReference>
<feature type="transmembrane region" description="Helical" evidence="7">
    <location>
        <begin position="12"/>
        <end position="30"/>
    </location>
</feature>
<gene>
    <name evidence="9" type="ORF">A4D02_09035</name>
</gene>
<reference evidence="9 10" key="1">
    <citation type="submission" date="2016-04" db="EMBL/GenBank/DDBJ databases">
        <authorList>
            <person name="Chen L."/>
            <person name="Zhuang W."/>
            <person name="Wang G."/>
        </authorList>
    </citation>
    <scope>NUCLEOTIDE SEQUENCE [LARGE SCALE GENOMIC DNA]</scope>
    <source>
        <strain evidence="10">GR20</strain>
    </source>
</reference>
<keyword evidence="10" id="KW-1185">Reference proteome</keyword>
<evidence type="ECO:0000256" key="1">
    <source>
        <dbReference type="ARBA" id="ARBA00006432"/>
    </source>
</evidence>
<accession>A0ABX3NSB8</accession>
<keyword evidence="7" id="KW-1133">Transmembrane helix</keyword>
<proteinExistence type="inferred from homology"/>
<evidence type="ECO:0000256" key="6">
    <source>
        <dbReference type="ARBA" id="ARBA00023098"/>
    </source>
</evidence>
<dbReference type="InterPro" id="IPR025110">
    <property type="entry name" value="AMP-bd_C"/>
</dbReference>
<dbReference type="EMBL" id="LWBO01000023">
    <property type="protein sequence ID" value="OQP44921.1"/>
    <property type="molecule type" value="Genomic_DNA"/>
</dbReference>
<protein>
    <recommendedName>
        <fullName evidence="8">Carrier domain-containing protein</fullName>
    </recommendedName>
</protein>
<dbReference type="InterPro" id="IPR040097">
    <property type="entry name" value="FAAL/FAAC"/>
</dbReference>
<keyword evidence="3" id="KW-0597">Phosphoprotein</keyword>
<dbReference type="Gene3D" id="3.40.50.12780">
    <property type="entry name" value="N-terminal domain of ligase-like"/>
    <property type="match status" value="1"/>
</dbReference>
<dbReference type="Gene3D" id="1.10.1200.10">
    <property type="entry name" value="ACP-like"/>
    <property type="match status" value="1"/>
</dbReference>
<dbReference type="InterPro" id="IPR009081">
    <property type="entry name" value="PP-bd_ACP"/>
</dbReference>
<evidence type="ECO:0000256" key="7">
    <source>
        <dbReference type="SAM" id="Phobius"/>
    </source>
</evidence>
<dbReference type="SUPFAM" id="SSF56801">
    <property type="entry name" value="Acetyl-CoA synthetase-like"/>
    <property type="match status" value="1"/>
</dbReference>
<keyword evidence="7" id="KW-0812">Transmembrane</keyword>
<evidence type="ECO:0000256" key="5">
    <source>
        <dbReference type="ARBA" id="ARBA00022832"/>
    </source>
</evidence>
<dbReference type="Pfam" id="PF23024">
    <property type="entry name" value="AMP-dom_DIP2-like"/>
    <property type="match status" value="1"/>
</dbReference>
<dbReference type="InterPro" id="IPR036736">
    <property type="entry name" value="ACP-like_sf"/>
</dbReference>
<name>A0ABX3NSB8_9BACT</name>
<evidence type="ECO:0000259" key="8">
    <source>
        <dbReference type="PROSITE" id="PS50075"/>
    </source>
</evidence>
<comment type="similarity">
    <text evidence="1">Belongs to the ATP-dependent AMP-binding enzyme family.</text>
</comment>
<dbReference type="PANTHER" id="PTHR22754">
    <property type="entry name" value="DISCO-INTERACTING PROTEIN 2 DIP2 -RELATED"/>
    <property type="match status" value="1"/>
</dbReference>
<keyword evidence="2" id="KW-0596">Phosphopantetheine</keyword>
<keyword evidence="5" id="KW-0276">Fatty acid metabolism</keyword>
<dbReference type="Gene3D" id="3.30.300.30">
    <property type="match status" value="1"/>
</dbReference>
<dbReference type="Pfam" id="PF00501">
    <property type="entry name" value="AMP-binding"/>
    <property type="match status" value="1"/>
</dbReference>
<dbReference type="CDD" id="cd05931">
    <property type="entry name" value="FAAL"/>
    <property type="match status" value="1"/>
</dbReference>
<evidence type="ECO:0000313" key="9">
    <source>
        <dbReference type="EMBL" id="OQP44921.1"/>
    </source>
</evidence>
<keyword evidence="7" id="KW-0472">Membrane</keyword>
<dbReference type="InterPro" id="IPR042099">
    <property type="entry name" value="ANL_N_sf"/>
</dbReference>
<sequence length="674" mass="74321">MRIHSSLVKVKLALAIAVAICSIFILTAIFQNYDNMLLTIFDFLSYHTAVAPFKTAFILTGTGGQPDRHISYSTLGKEVSTLASSLAAEQLNGERVMLVYHDALAFIISFLACQQVGAIAVPAPPVYGNKQFARLQHIIVDAAPSAILCKEQTGRFLQQVGQKIIFTDTSDQSSINTLPTPHDISFIQYTSGSTNKPKGVVVTHTNLIHNQQLLKAAFNCTTASVIFSWLPFHHDMGLIGNILHTIFTGCTCVLMPAADFIQQPLRWLEGVSRYRATHSGGPNFAYDLCIEKIPAEKLNDIDLTRWKVAFNGSEPIRPATLRRFADHFAPAGFKEDSFYPCYGLAEATLLVTARRDTTSPVITHNNRHFISSGSIAAGIDMKIIAADTKAVCNDLEEGEICIAGESITSGYWQRDCTGLFHELDGTRFLRTGDTGFLHRGELFILGRSKEMLIVRGKNIFPNDIEQAIAGVNPAIDSNGVAVFAMDSIGEKIAVVIEIKRPAIKTLNTEAIIYAIEKLVAGRFGVTLHDIVLTSPFNIPRTTSGKLQRTRCPEWYSINRFNIIDSKEQLQKKAGIQPANGMLLPRNVRNYLLHLITSKTGSPIDAQIADDVELAELGIDSLQLVELVNAVNREFDLNIHPAMVMEHNTISMLAALLENMLWLKNEQNSDNEVII</sequence>
<comment type="caution">
    <text evidence="9">The sequence shown here is derived from an EMBL/GenBank/DDBJ whole genome shotgun (WGS) entry which is preliminary data.</text>
</comment>
<keyword evidence="6" id="KW-0443">Lipid metabolism</keyword>
<dbReference type="SMART" id="SM01294">
    <property type="entry name" value="PKS_PP_betabranch"/>
    <property type="match status" value="1"/>
</dbReference>
<organism evidence="9 10">
    <name type="scientific">Niastella koreensis</name>
    <dbReference type="NCBI Taxonomy" id="354356"/>
    <lineage>
        <taxon>Bacteria</taxon>
        <taxon>Pseudomonadati</taxon>
        <taxon>Bacteroidota</taxon>
        <taxon>Chitinophagia</taxon>
        <taxon>Chitinophagales</taxon>
        <taxon>Chitinophagaceae</taxon>
        <taxon>Niastella</taxon>
    </lineage>
</organism>
<dbReference type="Proteomes" id="UP000192277">
    <property type="component" value="Unassembled WGS sequence"/>
</dbReference>
<dbReference type="InterPro" id="IPR000873">
    <property type="entry name" value="AMP-dep_synth/lig_dom"/>
</dbReference>
<dbReference type="PROSITE" id="PS00012">
    <property type="entry name" value="PHOSPHOPANTETHEINE"/>
    <property type="match status" value="1"/>
</dbReference>
<keyword evidence="4" id="KW-0436">Ligase</keyword>
<dbReference type="PANTHER" id="PTHR22754:SF32">
    <property type="entry name" value="DISCO-INTERACTING PROTEIN 2"/>
    <property type="match status" value="1"/>
</dbReference>
<evidence type="ECO:0000256" key="3">
    <source>
        <dbReference type="ARBA" id="ARBA00022553"/>
    </source>
</evidence>
<evidence type="ECO:0000256" key="4">
    <source>
        <dbReference type="ARBA" id="ARBA00022598"/>
    </source>
</evidence>
<evidence type="ECO:0000313" key="10">
    <source>
        <dbReference type="Proteomes" id="UP000192277"/>
    </source>
</evidence>
<dbReference type="SUPFAM" id="SSF47336">
    <property type="entry name" value="ACP-like"/>
    <property type="match status" value="1"/>
</dbReference>
<feature type="domain" description="Carrier" evidence="8">
    <location>
        <begin position="585"/>
        <end position="660"/>
    </location>
</feature>
<dbReference type="Pfam" id="PF00550">
    <property type="entry name" value="PP-binding"/>
    <property type="match status" value="1"/>
</dbReference>
<evidence type="ECO:0000256" key="2">
    <source>
        <dbReference type="ARBA" id="ARBA00022450"/>
    </source>
</evidence>
<dbReference type="PROSITE" id="PS50075">
    <property type="entry name" value="CARRIER"/>
    <property type="match status" value="1"/>
</dbReference>
<dbReference type="InterPro" id="IPR020806">
    <property type="entry name" value="PKS_PP-bd"/>
</dbReference>
<dbReference type="SMART" id="SM00823">
    <property type="entry name" value="PKS_PP"/>
    <property type="match status" value="1"/>
</dbReference>
<dbReference type="InterPro" id="IPR045851">
    <property type="entry name" value="AMP-bd_C_sf"/>
</dbReference>